<evidence type="ECO:0000313" key="4">
    <source>
        <dbReference type="Proteomes" id="UP001620626"/>
    </source>
</evidence>
<protein>
    <submittedName>
        <fullName evidence="3">Uncharacterized protein</fullName>
    </submittedName>
</protein>
<feature type="signal peptide" evidence="2">
    <location>
        <begin position="1"/>
        <end position="26"/>
    </location>
</feature>
<sequence length="265" mass="30647">MLFLPPFFPLLLSLSLFLLLVPNICCHNAELVLLDPSQIGFFLPNYSFGGKKLEKKLFVKFAREFRPVFVAFAVLEPPYLYVDQSENIRSVDRAEVEKLMKFKLVSRLRKEKKLLETAQFNLTLALDIQGALFSVPVPSVERSLKFDRNSVIFEHCNENLRDDGNNPRCIYFYLSEAEDQTTLECLRLLRIMQSFSPRISSPQLVINQLNWPESTRWMRESGRCRRVEQGIPEKDTLEKVIRGKDIPGGEDSGQALTWRSDMTHV</sequence>
<comment type="caution">
    <text evidence="3">The sequence shown here is derived from an EMBL/GenBank/DDBJ whole genome shotgun (WGS) entry which is preliminary data.</text>
</comment>
<feature type="region of interest" description="Disordered" evidence="1">
    <location>
        <begin position="244"/>
        <end position="265"/>
    </location>
</feature>
<proteinExistence type="predicted"/>
<evidence type="ECO:0000256" key="2">
    <source>
        <dbReference type="SAM" id="SignalP"/>
    </source>
</evidence>
<dbReference type="Proteomes" id="UP001620626">
    <property type="component" value="Unassembled WGS sequence"/>
</dbReference>
<reference evidence="3 4" key="1">
    <citation type="submission" date="2024-10" db="EMBL/GenBank/DDBJ databases">
        <authorList>
            <person name="Kim D."/>
        </authorList>
    </citation>
    <scope>NUCLEOTIDE SEQUENCE [LARGE SCALE GENOMIC DNA]</scope>
    <source>
        <strain evidence="3">BH-2024</strain>
    </source>
</reference>
<organism evidence="3 4">
    <name type="scientific">Heterodera trifolii</name>
    <dbReference type="NCBI Taxonomy" id="157864"/>
    <lineage>
        <taxon>Eukaryota</taxon>
        <taxon>Metazoa</taxon>
        <taxon>Ecdysozoa</taxon>
        <taxon>Nematoda</taxon>
        <taxon>Chromadorea</taxon>
        <taxon>Rhabditida</taxon>
        <taxon>Tylenchina</taxon>
        <taxon>Tylenchomorpha</taxon>
        <taxon>Tylenchoidea</taxon>
        <taxon>Heteroderidae</taxon>
        <taxon>Heteroderinae</taxon>
        <taxon>Heterodera</taxon>
    </lineage>
</organism>
<accession>A0ABD2IPC2</accession>
<name>A0ABD2IPC2_9BILA</name>
<feature type="chain" id="PRO_5044862595" evidence="2">
    <location>
        <begin position="27"/>
        <end position="265"/>
    </location>
</feature>
<evidence type="ECO:0000313" key="3">
    <source>
        <dbReference type="EMBL" id="KAL3081904.1"/>
    </source>
</evidence>
<gene>
    <name evidence="3" type="ORF">niasHT_037082</name>
</gene>
<dbReference type="AlphaFoldDB" id="A0ABD2IPC2"/>
<keyword evidence="4" id="KW-1185">Reference proteome</keyword>
<evidence type="ECO:0000256" key="1">
    <source>
        <dbReference type="SAM" id="MobiDB-lite"/>
    </source>
</evidence>
<keyword evidence="2" id="KW-0732">Signal</keyword>
<dbReference type="EMBL" id="JBICBT010001126">
    <property type="protein sequence ID" value="KAL3081904.1"/>
    <property type="molecule type" value="Genomic_DNA"/>
</dbReference>